<sequence>MKYSKFVLTLAASAAISAAPLAIRDDAAPSNDRVSFLATSTTIATDTAADSTTDVTTGAAIDAATDDFSFITEVPTDDDPSTLDPDFWKSNVIAYPIYTGTIVSTFDPWAPTFTDSHTTFYIIRSPYGFVGDRVFRSGTKRDSGIENKEEEKDVEAIPTDVASATTASDSSGVETTTVDGDDPSILDPNFWESHYVGYPLFTGTVATTFNPWGQTFTDFNKPYYISFPEYRKGTIKIRGNDKRDNDNAKNYEEEQGFVEAFTTGEATPTTTIVTSSITEVPAEAEQSDDLSTSDPNFWSSHYAGFPIDKDGHTLSVATTFNPDDGTWPDWDQEFYITRAPDGWSGDTYFAQENKRDAGVEHVEAVTTVLI</sequence>
<comment type="caution">
    <text evidence="3">The sequence shown here is derived from an EMBL/GenBank/DDBJ whole genome shotgun (WGS) entry which is preliminary data.</text>
</comment>
<proteinExistence type="predicted"/>
<keyword evidence="2" id="KW-0732">Signal</keyword>
<accession>A0A8X7TB22</accession>
<evidence type="ECO:0000256" key="2">
    <source>
        <dbReference type="SAM" id="SignalP"/>
    </source>
</evidence>
<protein>
    <submittedName>
        <fullName evidence="3">Uncharacterized protein</fullName>
    </submittedName>
</protein>
<evidence type="ECO:0000313" key="4">
    <source>
        <dbReference type="Proteomes" id="UP000590412"/>
    </source>
</evidence>
<feature type="region of interest" description="Disordered" evidence="1">
    <location>
        <begin position="162"/>
        <end position="181"/>
    </location>
</feature>
<feature type="compositionally biased region" description="Low complexity" evidence="1">
    <location>
        <begin position="162"/>
        <end position="171"/>
    </location>
</feature>
<reference evidence="3" key="1">
    <citation type="submission" date="2020-03" db="EMBL/GenBank/DDBJ databases">
        <title>FDA dAtabase for Regulatory Grade micrObial Sequences (FDA-ARGOS): Supporting development and validation of Infectious Disease Dx tests.</title>
        <authorList>
            <person name="Campos J."/>
            <person name="Goldberg B."/>
            <person name="Tallon L."/>
            <person name="Sadzewicz L."/>
            <person name="Vavikolanu K."/>
            <person name="Mehta A."/>
            <person name="Aluvathingal J."/>
            <person name="Nadendla S."/>
            <person name="Nandy P."/>
            <person name="Geyer C."/>
            <person name="Yan Y."/>
            <person name="Sichtig H."/>
        </authorList>
    </citation>
    <scope>NUCLEOTIDE SEQUENCE [LARGE SCALE GENOMIC DNA]</scope>
    <source>
        <strain evidence="3">FDAARGOS_652</strain>
    </source>
</reference>
<name>A0A8X7TB22_CANPA</name>
<evidence type="ECO:0000256" key="1">
    <source>
        <dbReference type="SAM" id="MobiDB-lite"/>
    </source>
</evidence>
<organism evidence="3 4">
    <name type="scientific">Candida parapsilosis</name>
    <name type="common">Yeast</name>
    <dbReference type="NCBI Taxonomy" id="5480"/>
    <lineage>
        <taxon>Eukaryota</taxon>
        <taxon>Fungi</taxon>
        <taxon>Dikarya</taxon>
        <taxon>Ascomycota</taxon>
        <taxon>Saccharomycotina</taxon>
        <taxon>Pichiomycetes</taxon>
        <taxon>Debaryomycetaceae</taxon>
        <taxon>Candida/Lodderomyces clade</taxon>
        <taxon>Candida</taxon>
    </lineage>
</organism>
<gene>
    <name evidence="3" type="ORF">FOB60_003728</name>
</gene>
<evidence type="ECO:0000313" key="3">
    <source>
        <dbReference type="EMBL" id="KAF6051060.1"/>
    </source>
</evidence>
<dbReference type="Proteomes" id="UP000590412">
    <property type="component" value="Unassembled WGS sequence"/>
</dbReference>
<dbReference type="AlphaFoldDB" id="A0A8X7TB22"/>
<dbReference type="EMBL" id="JABWAB010000005">
    <property type="protein sequence ID" value="KAF6051060.1"/>
    <property type="molecule type" value="Genomic_DNA"/>
</dbReference>
<feature type="chain" id="PRO_5036452377" evidence="2">
    <location>
        <begin position="19"/>
        <end position="370"/>
    </location>
</feature>
<feature type="signal peptide" evidence="2">
    <location>
        <begin position="1"/>
        <end position="18"/>
    </location>
</feature>